<dbReference type="Gene3D" id="1.10.110.10">
    <property type="entry name" value="Plant lipid-transfer and hydrophobic proteins"/>
    <property type="match status" value="1"/>
</dbReference>
<dbReference type="Pfam" id="PF04043">
    <property type="entry name" value="PMEI"/>
    <property type="match status" value="1"/>
</dbReference>
<dbReference type="Proteomes" id="UP001396334">
    <property type="component" value="Unassembled WGS sequence"/>
</dbReference>
<dbReference type="InterPro" id="IPR035513">
    <property type="entry name" value="Invertase/methylesterase_inhib"/>
</dbReference>
<evidence type="ECO:0000256" key="1">
    <source>
        <dbReference type="ARBA" id="ARBA00004613"/>
    </source>
</evidence>
<name>A0ABR2U683_9ROSI</name>
<dbReference type="InterPro" id="IPR044741">
    <property type="entry name" value="NsLTP-like"/>
</dbReference>
<dbReference type="SMART" id="SM00499">
    <property type="entry name" value="AAI"/>
    <property type="match status" value="1"/>
</dbReference>
<evidence type="ECO:0000313" key="5">
    <source>
        <dbReference type="EMBL" id="KAK9045225.1"/>
    </source>
</evidence>
<keyword evidence="6" id="KW-1185">Reference proteome</keyword>
<dbReference type="Gene3D" id="1.20.140.40">
    <property type="entry name" value="Invertase/pectin methylesterase inhibitor family protein"/>
    <property type="match status" value="1"/>
</dbReference>
<evidence type="ECO:0000313" key="6">
    <source>
        <dbReference type="Proteomes" id="UP001396334"/>
    </source>
</evidence>
<dbReference type="EMBL" id="JBBPBN010000002">
    <property type="protein sequence ID" value="KAK9045225.1"/>
    <property type="molecule type" value="Genomic_DNA"/>
</dbReference>
<keyword evidence="2" id="KW-0964">Secreted</keyword>
<dbReference type="SUPFAM" id="SSF47699">
    <property type="entry name" value="Bifunctional inhibitor/lipid-transfer protein/seed storage 2S albumin"/>
    <property type="match status" value="1"/>
</dbReference>
<evidence type="ECO:0000259" key="4">
    <source>
        <dbReference type="SMART" id="SM00499"/>
    </source>
</evidence>
<organism evidence="5 6">
    <name type="scientific">Hibiscus sabdariffa</name>
    <name type="common">roselle</name>
    <dbReference type="NCBI Taxonomy" id="183260"/>
    <lineage>
        <taxon>Eukaryota</taxon>
        <taxon>Viridiplantae</taxon>
        <taxon>Streptophyta</taxon>
        <taxon>Embryophyta</taxon>
        <taxon>Tracheophyta</taxon>
        <taxon>Spermatophyta</taxon>
        <taxon>Magnoliopsida</taxon>
        <taxon>eudicotyledons</taxon>
        <taxon>Gunneridae</taxon>
        <taxon>Pentapetalae</taxon>
        <taxon>rosids</taxon>
        <taxon>malvids</taxon>
        <taxon>Malvales</taxon>
        <taxon>Malvaceae</taxon>
        <taxon>Malvoideae</taxon>
        <taxon>Hibiscus</taxon>
    </lineage>
</organism>
<protein>
    <recommendedName>
        <fullName evidence="4">Bifunctional inhibitor/plant lipid transfer protein/seed storage helical domain-containing protein</fullName>
    </recommendedName>
</protein>
<dbReference type="PANTHER" id="PTHR35501">
    <property type="entry name" value="PROTEIN YY1"/>
    <property type="match status" value="1"/>
</dbReference>
<evidence type="ECO:0000256" key="2">
    <source>
        <dbReference type="ARBA" id="ARBA00022525"/>
    </source>
</evidence>
<accession>A0ABR2U683</accession>
<dbReference type="CDD" id="cd04660">
    <property type="entry name" value="nsLTP_like"/>
    <property type="match status" value="1"/>
</dbReference>
<evidence type="ECO:0000256" key="3">
    <source>
        <dbReference type="ARBA" id="ARBA00038300"/>
    </source>
</evidence>
<dbReference type="InterPro" id="IPR016140">
    <property type="entry name" value="Bifunc_inhib/LTP/seed_store"/>
</dbReference>
<feature type="domain" description="Bifunctional inhibitor/plant lipid transfer protein/seed storage helical" evidence="4">
    <location>
        <begin position="70"/>
        <end position="130"/>
    </location>
</feature>
<proteinExistence type="inferred from homology"/>
<sequence length="211" mass="22558">MQWILSGSASNSHYKYPNQQGTKLRNKINTRFQKAIESAMEVLKSVSSAAILVLLTVAAVQTQTAKAQSCTTELTNLNVCAPFVVPGATQTTPSPDCCAALQSVQHDCFCSTLIIASRLPSQCNLPPLTCGNKHNNSTGDVSSDLRTWLSAAMANQQTCMEGFDGTNGTAKMVASMGLNQITSPVRNGTENFTTIMDVVKAAPDYSICFTH</sequence>
<dbReference type="PANTHER" id="PTHR35501:SF3">
    <property type="entry name" value="PROTEIN YY1"/>
    <property type="match status" value="1"/>
</dbReference>
<comment type="caution">
    <text evidence="5">The sequence shown here is derived from an EMBL/GenBank/DDBJ whole genome shotgun (WGS) entry which is preliminary data.</text>
</comment>
<dbReference type="SUPFAM" id="SSF101148">
    <property type="entry name" value="Plant invertase/pectin methylesterase inhibitor"/>
    <property type="match status" value="1"/>
</dbReference>
<dbReference type="Pfam" id="PF14368">
    <property type="entry name" value="LTP_2"/>
    <property type="match status" value="1"/>
</dbReference>
<reference evidence="5 6" key="1">
    <citation type="journal article" date="2024" name="G3 (Bethesda)">
        <title>Genome assembly of Hibiscus sabdariffa L. provides insights into metabolisms of medicinal natural products.</title>
        <authorList>
            <person name="Kim T."/>
        </authorList>
    </citation>
    <scope>NUCLEOTIDE SEQUENCE [LARGE SCALE GENOMIC DNA]</scope>
    <source>
        <strain evidence="5">TK-2024</strain>
        <tissue evidence="5">Old leaves</tissue>
    </source>
</reference>
<comment type="subcellular location">
    <subcellularLocation>
        <location evidence="1">Secreted</location>
    </subcellularLocation>
</comment>
<comment type="similarity">
    <text evidence="3">Belongs to the A9/FIL1 family.</text>
</comment>
<gene>
    <name evidence="5" type="ORF">V6N11_059112</name>
</gene>
<dbReference type="InterPro" id="IPR006501">
    <property type="entry name" value="Pectinesterase_inhib_dom"/>
</dbReference>
<dbReference type="InterPro" id="IPR036312">
    <property type="entry name" value="Bifun_inhib/LTP/seed_sf"/>
</dbReference>